<dbReference type="PIRSF" id="PIRSF018266">
    <property type="entry name" value="FecR"/>
    <property type="match status" value="1"/>
</dbReference>
<evidence type="ECO:0000313" key="5">
    <source>
        <dbReference type="Proteomes" id="UP000309872"/>
    </source>
</evidence>
<keyword evidence="1" id="KW-0812">Transmembrane</keyword>
<dbReference type="EMBL" id="SUKA01000001">
    <property type="protein sequence ID" value="TJY68442.1"/>
    <property type="molecule type" value="Genomic_DNA"/>
</dbReference>
<comment type="caution">
    <text evidence="4">The sequence shown here is derived from an EMBL/GenBank/DDBJ whole genome shotgun (WGS) entry which is preliminary data.</text>
</comment>
<feature type="domain" description="Protein FecR C-terminal" evidence="3">
    <location>
        <begin position="261"/>
        <end position="329"/>
    </location>
</feature>
<organism evidence="4 5">
    <name type="scientific">Sphingobacterium alkalisoli</name>
    <dbReference type="NCBI Taxonomy" id="1874115"/>
    <lineage>
        <taxon>Bacteria</taxon>
        <taxon>Pseudomonadati</taxon>
        <taxon>Bacteroidota</taxon>
        <taxon>Sphingobacteriia</taxon>
        <taxon>Sphingobacteriales</taxon>
        <taxon>Sphingobacteriaceae</taxon>
        <taxon>Sphingobacterium</taxon>
    </lineage>
</organism>
<dbReference type="PANTHER" id="PTHR30273">
    <property type="entry name" value="PERIPLASMIC SIGNAL SENSOR AND SIGMA FACTOR ACTIVATOR FECR-RELATED"/>
    <property type="match status" value="1"/>
</dbReference>
<dbReference type="InterPro" id="IPR012373">
    <property type="entry name" value="Ferrdict_sens_TM"/>
</dbReference>
<protein>
    <submittedName>
        <fullName evidence="4">DUF4974 domain-containing protein</fullName>
    </submittedName>
</protein>
<dbReference type="PANTHER" id="PTHR30273:SF2">
    <property type="entry name" value="PROTEIN FECR"/>
    <property type="match status" value="1"/>
</dbReference>
<reference evidence="4 5" key="1">
    <citation type="submission" date="2019-04" db="EMBL/GenBank/DDBJ databases">
        <title>Sphingobacterium olei sp. nov., isolated from oil-contaminated soil.</title>
        <authorList>
            <person name="Liu B."/>
        </authorList>
    </citation>
    <scope>NUCLEOTIDE SEQUENCE [LARGE SCALE GENOMIC DNA]</scope>
    <source>
        <strain evidence="4 5">Y3L14</strain>
    </source>
</reference>
<keyword evidence="5" id="KW-1185">Reference proteome</keyword>
<dbReference type="Gene3D" id="3.55.50.30">
    <property type="match status" value="1"/>
</dbReference>
<keyword evidence="1" id="KW-1133">Transmembrane helix</keyword>
<dbReference type="GO" id="GO:0016989">
    <property type="term" value="F:sigma factor antagonist activity"/>
    <property type="evidence" value="ECO:0007669"/>
    <property type="project" value="TreeGrafter"/>
</dbReference>
<dbReference type="AlphaFoldDB" id="A0A4U0HCT8"/>
<keyword evidence="1" id="KW-0472">Membrane</keyword>
<proteinExistence type="predicted"/>
<feature type="domain" description="FecR protein" evidence="2">
    <location>
        <begin position="108"/>
        <end position="199"/>
    </location>
</feature>
<sequence>MEENLRNNLIDKLQNNTISSEEREELFKLYNSYQFSKEWNENTMGNFEDVRKKILKGVKLKRNGASKGKIYAINSFLRIAAACLLVFFTGWLGYTLILKPDPNVIVESGKSRKEVVLPDGSKITMNINSTLTYPRVFEAKRREVKFEGEGFFEIQADRSHPFIVATPHVKVRVLGTAFNLKAYKEDPAIETSLIHGKVEVLTAKEERTLSILTPNHKFVVDKIALITSHLPQTKSQIEVVPMEFIDPSNTAPVDLAWKEGKFAFASSPFQDIAREMKRRYAVDIIFENKEAADFKYTASFEQEDVVDILDALQLVKPFKYRKEGNKIVVY</sequence>
<dbReference type="Pfam" id="PF16344">
    <property type="entry name" value="FecR_C"/>
    <property type="match status" value="1"/>
</dbReference>
<name>A0A4U0HCT8_9SPHI</name>
<dbReference type="RefSeq" id="WP_136819308.1">
    <property type="nucleotide sequence ID" value="NZ_BMJX01000001.1"/>
</dbReference>
<accession>A0A4U0HCT8</accession>
<dbReference type="Pfam" id="PF04773">
    <property type="entry name" value="FecR"/>
    <property type="match status" value="1"/>
</dbReference>
<dbReference type="Proteomes" id="UP000309872">
    <property type="component" value="Unassembled WGS sequence"/>
</dbReference>
<feature type="transmembrane region" description="Helical" evidence="1">
    <location>
        <begin position="76"/>
        <end position="97"/>
    </location>
</feature>
<evidence type="ECO:0000256" key="1">
    <source>
        <dbReference type="SAM" id="Phobius"/>
    </source>
</evidence>
<gene>
    <name evidence="4" type="ORF">FAZ19_04090</name>
</gene>
<evidence type="ECO:0000259" key="3">
    <source>
        <dbReference type="Pfam" id="PF16344"/>
    </source>
</evidence>
<evidence type="ECO:0000259" key="2">
    <source>
        <dbReference type="Pfam" id="PF04773"/>
    </source>
</evidence>
<dbReference type="Gene3D" id="2.60.120.1440">
    <property type="match status" value="1"/>
</dbReference>
<evidence type="ECO:0000313" key="4">
    <source>
        <dbReference type="EMBL" id="TJY68442.1"/>
    </source>
</evidence>
<dbReference type="InterPro" id="IPR032508">
    <property type="entry name" value="FecR_C"/>
</dbReference>
<dbReference type="OrthoDB" id="1523735at2"/>
<dbReference type="InterPro" id="IPR006860">
    <property type="entry name" value="FecR"/>
</dbReference>